<name>A7TKI6_VANPO</name>
<keyword evidence="2" id="KW-0812">Transmembrane</keyword>
<proteinExistence type="predicted"/>
<gene>
    <name evidence="3" type="ORF">Kpol_1035p21</name>
</gene>
<keyword evidence="2" id="KW-1133">Transmembrane helix</keyword>
<feature type="transmembrane region" description="Helical" evidence="2">
    <location>
        <begin position="40"/>
        <end position="61"/>
    </location>
</feature>
<keyword evidence="4" id="KW-1185">Reference proteome</keyword>
<reference evidence="3 4" key="1">
    <citation type="journal article" date="2007" name="Proc. Natl. Acad. Sci. U.S.A.">
        <title>Independent sorting-out of thousands of duplicated gene pairs in two yeast species descended from a whole-genome duplication.</title>
        <authorList>
            <person name="Scannell D.R."/>
            <person name="Frank A.C."/>
            <person name="Conant G.C."/>
            <person name="Byrne K.P."/>
            <person name="Woolfit M."/>
            <person name="Wolfe K.H."/>
        </authorList>
    </citation>
    <scope>NUCLEOTIDE SEQUENCE [LARGE SCALE GENOMIC DNA]</scope>
    <source>
        <strain evidence="4">ATCC 22028 / DSM 70294 / BCRC 21397 / CBS 2163 / NBRC 10782 / NRRL Y-8283 / UCD 57-17</strain>
    </source>
</reference>
<feature type="region of interest" description="Disordered" evidence="1">
    <location>
        <begin position="707"/>
        <end position="732"/>
    </location>
</feature>
<evidence type="ECO:0000313" key="3">
    <source>
        <dbReference type="EMBL" id="EDO17208.1"/>
    </source>
</evidence>
<dbReference type="InParanoid" id="A7TKI6"/>
<dbReference type="eggNOG" id="ENOG502RMJZ">
    <property type="taxonomic scope" value="Eukaryota"/>
</dbReference>
<feature type="compositionally biased region" description="Polar residues" evidence="1">
    <location>
        <begin position="707"/>
        <end position="728"/>
    </location>
</feature>
<protein>
    <submittedName>
        <fullName evidence="3">Uncharacterized protein</fullName>
    </submittedName>
</protein>
<dbReference type="KEGG" id="vpo:Kpol_1035p21"/>
<dbReference type="GeneID" id="5545413"/>
<feature type="region of interest" description="Disordered" evidence="1">
    <location>
        <begin position="768"/>
        <end position="787"/>
    </location>
</feature>
<evidence type="ECO:0000256" key="2">
    <source>
        <dbReference type="SAM" id="Phobius"/>
    </source>
</evidence>
<dbReference type="Proteomes" id="UP000000267">
    <property type="component" value="Unassembled WGS sequence"/>
</dbReference>
<feature type="transmembrane region" description="Helical" evidence="2">
    <location>
        <begin position="12"/>
        <end position="33"/>
    </location>
</feature>
<dbReference type="OrthoDB" id="4068368at2759"/>
<keyword evidence="2" id="KW-0472">Membrane</keyword>
<dbReference type="OMA" id="HDSHTID"/>
<dbReference type="RefSeq" id="XP_001645066.1">
    <property type="nucleotide sequence ID" value="XM_001645016.1"/>
</dbReference>
<dbReference type="FunCoup" id="A7TKI6">
    <property type="interactions" value="32"/>
</dbReference>
<dbReference type="AlphaFoldDB" id="A7TKI6"/>
<dbReference type="EMBL" id="DS480408">
    <property type="protein sequence ID" value="EDO17208.1"/>
    <property type="molecule type" value="Genomic_DNA"/>
</dbReference>
<dbReference type="PhylomeDB" id="A7TKI6"/>
<dbReference type="HOGENOM" id="CLU_019067_0_0_1"/>
<organism evidence="4">
    <name type="scientific">Vanderwaltozyma polyspora (strain ATCC 22028 / DSM 70294 / BCRC 21397 / CBS 2163 / NBRC 10782 / NRRL Y-8283 / UCD 57-17)</name>
    <name type="common">Kluyveromyces polysporus</name>
    <dbReference type="NCBI Taxonomy" id="436907"/>
    <lineage>
        <taxon>Eukaryota</taxon>
        <taxon>Fungi</taxon>
        <taxon>Dikarya</taxon>
        <taxon>Ascomycota</taxon>
        <taxon>Saccharomycotina</taxon>
        <taxon>Saccharomycetes</taxon>
        <taxon>Saccharomycetales</taxon>
        <taxon>Saccharomycetaceae</taxon>
        <taxon>Vanderwaltozyma</taxon>
    </lineage>
</organism>
<evidence type="ECO:0000256" key="1">
    <source>
        <dbReference type="SAM" id="MobiDB-lite"/>
    </source>
</evidence>
<accession>A7TKI6</accession>
<sequence length="819" mass="92676">MSGYRDTISRLPYQLFGSIVSWTCGSLSITLSVKFSENRAVLIIVACSTLLYGFLNLSHMIFRNGNMNGFHHYYKVVCLLLQALTFGSAVQYYKGSLVDSNITNIHKHIIVAFNSTLLLSLFVNGWSMGINVSNDYKEEASIDTSIDVKIPIDSNETYKSSEKKTVPVKHSSQTLTPDMDIYNGHFQNYSNEIHEDWVNQEPNDVTVSGAVTFPSVIRHRIDSFQASNNAHHQQHMEEKTKKKIKFKIFNSKSDKLTPVISSFKAKKFSFEKSKRSQIHKTNNENLKKFNSKYITRLSIISDFQKSITNNNEESTGQLQDEIFDHLQNERSLSMALESLHQIKDNNEVTDQKHVKPSSSRLEIEKNAIERINSALLPPILSPSETPKILQPAFQLSEGDNIPLADISPIRHDQMEPLTRINTDLMEAHDLESIPQIPTVEENTPEEYLNNDNLPQTVTLDVWNNTKEDILKRGEKIQSAITEKQNSLEQSNLEYLGNTLASPLESSSDFSFPFNEKKLHLESKPRLIREPSDDISLLEEYFNDVSLREDNIEDQLFENGFNQSHSNSMIIHDRASKELSRIDSRHSPTKSIVSIISATNSHNRHKSPHNFTNILANATHMRANSHLSNFNTSFDNSSCVNSPPSSPTRSIKLKNLGKRLSTSNISDTFIPTFNTELHSNQYSDSFFSLNHSKRRGKSIDFSYVHNLQNKSSPPKSNIIRTSSLNGSPKQQKRSKSFVMDKALKGTNSLFTLQPNSTRDFTFTSTIMEQTSTAPVSPRASSSGSSLLSLGSETEYPEAIVSEYDHERWNTLLSLQMATNQ</sequence>
<evidence type="ECO:0000313" key="4">
    <source>
        <dbReference type="Proteomes" id="UP000000267"/>
    </source>
</evidence>